<reference evidence="15 16" key="1">
    <citation type="submission" date="2019-07" db="EMBL/GenBank/DDBJ databases">
        <title>Georgenia wutianyii sp. nov. and Georgenia *** sp. nov. isolated from plateau pika (Ochotona curzoniae) in the Qinghai-Tibet plateau of China.</title>
        <authorList>
            <person name="Tian Z."/>
        </authorList>
    </citation>
    <scope>NUCLEOTIDE SEQUENCE [LARGE SCALE GENOMIC DNA]</scope>
    <source>
        <strain evidence="15 16">Z446</strain>
    </source>
</reference>
<keyword evidence="11 13" id="KW-0289">Folate biosynthesis</keyword>
<name>A0A552WKB4_9MICO</name>
<dbReference type="GO" id="GO:0005524">
    <property type="term" value="F:ATP binding"/>
    <property type="evidence" value="ECO:0007669"/>
    <property type="project" value="UniProtKB-KW"/>
</dbReference>
<comment type="similarity">
    <text evidence="5 13">Belongs to the DHNA family.</text>
</comment>
<evidence type="ECO:0000256" key="2">
    <source>
        <dbReference type="ARBA" id="ARBA00001353"/>
    </source>
</evidence>
<evidence type="ECO:0000256" key="10">
    <source>
        <dbReference type="ARBA" id="ARBA00022840"/>
    </source>
</evidence>
<dbReference type="NCBIfam" id="TIGR00526">
    <property type="entry name" value="folB_dom"/>
    <property type="match status" value="1"/>
</dbReference>
<keyword evidence="8" id="KW-0547">Nucleotide-binding</keyword>
<keyword evidence="7 15" id="KW-0808">Transferase</keyword>
<keyword evidence="16" id="KW-1185">Reference proteome</keyword>
<dbReference type="PANTHER" id="PTHR43071:SF1">
    <property type="entry name" value="2-AMINO-4-HYDROXY-6-HYDROXYMETHYLDIHYDROPTERIDINE PYROPHOSPHOKINASE"/>
    <property type="match status" value="1"/>
</dbReference>
<comment type="pathway">
    <text evidence="4">Cofactor biosynthesis; tetrahydrofolate biosynthesis; 2-amino-4-hydroxy-6-hydroxymethyl-7,8-dihydropteridine diphosphate from 7,8-dihydroneopterin triphosphate: step 4/4.</text>
</comment>
<dbReference type="Gene3D" id="3.30.70.560">
    <property type="entry name" value="7,8-Dihydro-6-hydroxymethylpterin-pyrophosphokinase HPPK"/>
    <property type="match status" value="1"/>
</dbReference>
<protein>
    <recommendedName>
        <fullName evidence="13">Bifunctional folate synthesis protein</fullName>
    </recommendedName>
    <domain>
        <recommendedName>
            <fullName evidence="13">Dihydroneopterin aldolase</fullName>
            <shortName evidence="13">DHNA</shortName>
            <ecNumber evidence="13">4.1.2.25</ecNumber>
        </recommendedName>
        <alternativeName>
            <fullName evidence="13">7,8-dihydroneopterin aldolase</fullName>
        </alternativeName>
    </domain>
    <domain>
        <recommendedName>
            <fullName evidence="13">2-amino-4-hydroxy-6-hydroxymethyldihydropteridine pyrophosphokinase</fullName>
            <ecNumber evidence="13">2.7.6.3</ecNumber>
        </recommendedName>
        <alternativeName>
            <fullName evidence="13">6-hydroxymethyl-7,8-dihydropterin pyrophosphokinase</fullName>
            <shortName evidence="13">PPPK</shortName>
        </alternativeName>
        <alternativeName>
            <fullName evidence="13">7,8-dihydro-6-hydroxymethylpterin pyrophosphokinase</fullName>
            <shortName evidence="13">HPPK</shortName>
        </alternativeName>
    </domain>
</protein>
<keyword evidence="9 15" id="KW-0418">Kinase</keyword>
<evidence type="ECO:0000256" key="3">
    <source>
        <dbReference type="ARBA" id="ARBA00005013"/>
    </source>
</evidence>
<dbReference type="NCBIfam" id="TIGR01498">
    <property type="entry name" value="folK"/>
    <property type="match status" value="1"/>
</dbReference>
<dbReference type="GO" id="GO:0003848">
    <property type="term" value="F:2-amino-4-hydroxy-6-hydroxymethyldihydropteridine diphosphokinase activity"/>
    <property type="evidence" value="ECO:0007669"/>
    <property type="project" value="UniProtKB-EC"/>
</dbReference>
<dbReference type="FunFam" id="3.30.1130.10:FF:000003">
    <property type="entry name" value="7,8-dihydroneopterin aldolase"/>
    <property type="match status" value="1"/>
</dbReference>
<keyword evidence="12 13" id="KW-0456">Lyase</keyword>
<comment type="similarity">
    <text evidence="6">In the N-terminal section; belongs to the DHNA family.</text>
</comment>
<dbReference type="NCBIfam" id="TIGR00525">
    <property type="entry name" value="folB"/>
    <property type="match status" value="1"/>
</dbReference>
<dbReference type="EC" id="4.1.2.25" evidence="13"/>
<evidence type="ECO:0000256" key="1">
    <source>
        <dbReference type="ARBA" id="ARBA00000198"/>
    </source>
</evidence>
<dbReference type="Pfam" id="PF01288">
    <property type="entry name" value="HPPK"/>
    <property type="match status" value="1"/>
</dbReference>
<evidence type="ECO:0000259" key="14">
    <source>
        <dbReference type="PROSITE" id="PS00794"/>
    </source>
</evidence>
<evidence type="ECO:0000313" key="15">
    <source>
        <dbReference type="EMBL" id="TRW43201.1"/>
    </source>
</evidence>
<organism evidence="15 16">
    <name type="scientific">Georgenia yuyongxinii</name>
    <dbReference type="NCBI Taxonomy" id="2589797"/>
    <lineage>
        <taxon>Bacteria</taxon>
        <taxon>Bacillati</taxon>
        <taxon>Actinomycetota</taxon>
        <taxon>Actinomycetes</taxon>
        <taxon>Micrococcales</taxon>
        <taxon>Bogoriellaceae</taxon>
        <taxon>Georgenia</taxon>
    </lineage>
</organism>
<dbReference type="Gene3D" id="3.30.1130.10">
    <property type="match status" value="1"/>
</dbReference>
<evidence type="ECO:0000256" key="7">
    <source>
        <dbReference type="ARBA" id="ARBA00022679"/>
    </source>
</evidence>
<dbReference type="InterPro" id="IPR000550">
    <property type="entry name" value="Hppk"/>
</dbReference>
<dbReference type="PANTHER" id="PTHR43071">
    <property type="entry name" value="2-AMINO-4-HYDROXY-6-HYDROXYMETHYLDIHYDROPTERIDINE PYROPHOSPHOKINASE"/>
    <property type="match status" value="1"/>
</dbReference>
<keyword evidence="10" id="KW-0067">ATP-binding</keyword>
<gene>
    <name evidence="15" type="primary">folK</name>
    <name evidence="15" type="ORF">FJ693_18575</name>
</gene>
<evidence type="ECO:0000256" key="4">
    <source>
        <dbReference type="ARBA" id="ARBA00005051"/>
    </source>
</evidence>
<dbReference type="CDD" id="cd00483">
    <property type="entry name" value="HPPK"/>
    <property type="match status" value="1"/>
</dbReference>
<evidence type="ECO:0000256" key="9">
    <source>
        <dbReference type="ARBA" id="ARBA00022777"/>
    </source>
</evidence>
<dbReference type="PROSITE" id="PS00794">
    <property type="entry name" value="HPPK"/>
    <property type="match status" value="1"/>
</dbReference>
<dbReference type="EC" id="2.7.6.3" evidence="13"/>
<evidence type="ECO:0000256" key="12">
    <source>
        <dbReference type="ARBA" id="ARBA00023239"/>
    </source>
</evidence>
<dbReference type="AlphaFoldDB" id="A0A552WKB4"/>
<comment type="caution">
    <text evidence="15">The sequence shown here is derived from an EMBL/GenBank/DDBJ whole genome shotgun (WGS) entry which is preliminary data.</text>
</comment>
<comment type="pathway">
    <text evidence="3 13">Cofactor biosynthesis; tetrahydrofolate biosynthesis; 2-amino-4-hydroxy-6-hydroxymethyl-7,8-dihydropteridine diphosphate from 7,8-dihydroneopterin triphosphate: step 3/4.</text>
</comment>
<dbReference type="SMART" id="SM00905">
    <property type="entry name" value="FolB"/>
    <property type="match status" value="1"/>
</dbReference>
<comment type="function">
    <text evidence="13">Catalyzes the conversion of 7,8-dihydroneopterin to 6-hydroxymethyl-7,8-dihydropterin.</text>
</comment>
<dbReference type="GO" id="GO:0046656">
    <property type="term" value="P:folic acid biosynthetic process"/>
    <property type="evidence" value="ECO:0007669"/>
    <property type="project" value="UniProtKB-UniRule"/>
</dbReference>
<dbReference type="Pfam" id="PF02152">
    <property type="entry name" value="FolB"/>
    <property type="match status" value="1"/>
</dbReference>
<dbReference type="InterPro" id="IPR035907">
    <property type="entry name" value="Hppk_sf"/>
</dbReference>
<evidence type="ECO:0000256" key="6">
    <source>
        <dbReference type="ARBA" id="ARBA00009640"/>
    </source>
</evidence>
<dbReference type="CDD" id="cd00534">
    <property type="entry name" value="DHNA_DHNTPE"/>
    <property type="match status" value="1"/>
</dbReference>
<evidence type="ECO:0000256" key="13">
    <source>
        <dbReference type="RuleBase" id="RU362079"/>
    </source>
</evidence>
<dbReference type="UniPathway" id="UPA00077">
    <property type="reaction ID" value="UER00154"/>
</dbReference>
<dbReference type="InterPro" id="IPR043133">
    <property type="entry name" value="GTP-CH-I_C/QueF"/>
</dbReference>
<comment type="catalytic activity">
    <reaction evidence="2 13">
        <text>7,8-dihydroneopterin = 6-hydroxymethyl-7,8-dihydropterin + glycolaldehyde</text>
        <dbReference type="Rhea" id="RHEA:10540"/>
        <dbReference type="ChEBI" id="CHEBI:17001"/>
        <dbReference type="ChEBI" id="CHEBI:17071"/>
        <dbReference type="ChEBI" id="CHEBI:44841"/>
        <dbReference type="EC" id="4.1.2.25"/>
    </reaction>
</comment>
<accession>A0A552WKB4</accession>
<dbReference type="Proteomes" id="UP000318693">
    <property type="component" value="Unassembled WGS sequence"/>
</dbReference>
<feature type="domain" description="7,8-dihydro-6-hydroxymethylpterin-pyrophosphokinase" evidence="14">
    <location>
        <begin position="248"/>
        <end position="259"/>
    </location>
</feature>
<dbReference type="GO" id="GO:0004150">
    <property type="term" value="F:dihydroneopterin aldolase activity"/>
    <property type="evidence" value="ECO:0007669"/>
    <property type="project" value="UniProtKB-UniRule"/>
</dbReference>
<evidence type="ECO:0000256" key="11">
    <source>
        <dbReference type="ARBA" id="ARBA00022909"/>
    </source>
</evidence>
<evidence type="ECO:0000256" key="5">
    <source>
        <dbReference type="ARBA" id="ARBA00005708"/>
    </source>
</evidence>
<dbReference type="EMBL" id="VJXR01000096">
    <property type="protein sequence ID" value="TRW43201.1"/>
    <property type="molecule type" value="Genomic_DNA"/>
</dbReference>
<dbReference type="SUPFAM" id="SSF55083">
    <property type="entry name" value="6-hydroxymethyl-7,8-dihydropterin pyrophosphokinase, HPPK"/>
    <property type="match status" value="1"/>
</dbReference>
<comment type="catalytic activity">
    <reaction evidence="1">
        <text>6-hydroxymethyl-7,8-dihydropterin + ATP = (7,8-dihydropterin-6-yl)methyl diphosphate + AMP + H(+)</text>
        <dbReference type="Rhea" id="RHEA:11412"/>
        <dbReference type="ChEBI" id="CHEBI:15378"/>
        <dbReference type="ChEBI" id="CHEBI:30616"/>
        <dbReference type="ChEBI" id="CHEBI:44841"/>
        <dbReference type="ChEBI" id="CHEBI:72950"/>
        <dbReference type="ChEBI" id="CHEBI:456215"/>
        <dbReference type="EC" id="2.7.6.3"/>
    </reaction>
</comment>
<dbReference type="InterPro" id="IPR006157">
    <property type="entry name" value="FolB_dom"/>
</dbReference>
<dbReference type="GO" id="GO:0016301">
    <property type="term" value="F:kinase activity"/>
    <property type="evidence" value="ECO:0007669"/>
    <property type="project" value="UniProtKB-KW"/>
</dbReference>
<dbReference type="GO" id="GO:0046654">
    <property type="term" value="P:tetrahydrofolate biosynthetic process"/>
    <property type="evidence" value="ECO:0007669"/>
    <property type="project" value="UniProtKB-UniRule"/>
</dbReference>
<dbReference type="SUPFAM" id="SSF55620">
    <property type="entry name" value="Tetrahydrobiopterin biosynthesis enzymes-like"/>
    <property type="match status" value="1"/>
</dbReference>
<sequence length="343" mass="36034">MSVPVTGPGGGPLDQIRLRGLRATGRHGVLAHERAQGQVFGADVVMHLDTRAAARTDDLAATVSYAEVADDVVAVLAGDPVDLVETLAERIAAAVLDHPAVQVVDVTVHKPHAPLSVEFDDVELHIRRSRTAPADLPGGAAVTEPGHRDLLTRPPATHVPFVLALGANLGEPLTTLRRAVADLRTAPGVGSLRVSPLARTAPVLAPGQAPQPDYLNAVVLGSTTLAPLALLELGRRLETAYHRRRAERWGARTLDVDVITVGDLVVDDPELTLPHPRAHLRAFVLAPWARTDPGAVLPGPDGGPVAELAARAADRDSLHWLGTDWLTGEVQGTAPARPAGGRP</sequence>
<proteinExistence type="inferred from homology"/>
<evidence type="ECO:0000313" key="16">
    <source>
        <dbReference type="Proteomes" id="UP000318693"/>
    </source>
</evidence>
<dbReference type="RefSeq" id="WP_143419929.1">
    <property type="nucleotide sequence ID" value="NZ_VJXR01000096.1"/>
</dbReference>
<dbReference type="InterPro" id="IPR006156">
    <property type="entry name" value="Dihydroneopterin_aldolase"/>
</dbReference>
<evidence type="ECO:0000256" key="8">
    <source>
        <dbReference type="ARBA" id="ARBA00022741"/>
    </source>
</evidence>